<comment type="subcellular location">
    <subcellularLocation>
        <location evidence="3 16">Cytoplasm</location>
    </subcellularLocation>
</comment>
<evidence type="ECO:0000256" key="6">
    <source>
        <dbReference type="ARBA" id="ARBA00012102"/>
    </source>
</evidence>
<evidence type="ECO:0000256" key="4">
    <source>
        <dbReference type="ARBA" id="ARBA00005225"/>
    </source>
</evidence>
<dbReference type="AlphaFoldDB" id="A0A2S6I179"/>
<keyword evidence="13 16" id="KW-0173">Coenzyme A biosynthesis</keyword>
<dbReference type="InterPro" id="IPR004619">
    <property type="entry name" value="Type_III_PanK"/>
</dbReference>
<dbReference type="Gene3D" id="3.30.420.40">
    <property type="match status" value="1"/>
</dbReference>
<evidence type="ECO:0000256" key="7">
    <source>
        <dbReference type="ARBA" id="ARBA00022490"/>
    </source>
</evidence>
<keyword evidence="18" id="KW-1185">Reference proteome</keyword>
<evidence type="ECO:0000313" key="17">
    <source>
        <dbReference type="EMBL" id="PPK84712.1"/>
    </source>
</evidence>
<dbReference type="GO" id="GO:0005737">
    <property type="term" value="C:cytoplasm"/>
    <property type="evidence" value="ECO:0007669"/>
    <property type="project" value="UniProtKB-SubCell"/>
</dbReference>
<feature type="binding site" evidence="16">
    <location>
        <begin position="100"/>
        <end position="103"/>
    </location>
    <ligand>
        <name>substrate</name>
    </ligand>
</feature>
<dbReference type="RefSeq" id="WP_170067780.1">
    <property type="nucleotide sequence ID" value="NZ_PTJC01000007.1"/>
</dbReference>
<dbReference type="CDD" id="cd24015">
    <property type="entry name" value="ASKHA_NBD_PanK-III"/>
    <property type="match status" value="1"/>
</dbReference>
<dbReference type="Proteomes" id="UP000237662">
    <property type="component" value="Unassembled WGS sequence"/>
</dbReference>
<dbReference type="PANTHER" id="PTHR34265">
    <property type="entry name" value="TYPE III PANTOTHENATE KINASE"/>
    <property type="match status" value="1"/>
</dbReference>
<feature type="binding site" evidence="16">
    <location>
        <position position="177"/>
    </location>
    <ligand>
        <name>substrate</name>
    </ligand>
</feature>
<comment type="caution">
    <text evidence="17">The sequence shown here is derived from an EMBL/GenBank/DDBJ whole genome shotgun (WGS) entry which is preliminary data.</text>
</comment>
<keyword evidence="10 16" id="KW-0418">Kinase</keyword>
<keyword evidence="9 16" id="KW-0547">Nucleotide-binding</keyword>
<sequence length="250" mass="27334">MNLSTRQLVIDIGNSGIKAAIFVEDELESPVHRLDRDDWAAIDGLATNPGVKNIIYSTVANVPPDRWIDKWKNSGRGVYTLDRRRNLPFASEYRSPETLGQDRIAVVAGTLGRFTTARLIVDAGSCVTLDLVDADGRYLGGNISPGVGMRLRAMHEGTARLPLIPPGVVEGEVGLTTETALRHGGLLGVVYEIEGLFLRLRERHPELQLVLTGGDAPLLSPHFSIPFHHSPQLVLRGLNQILSSYVNEAF</sequence>
<feature type="binding site" evidence="16">
    <location>
        <position position="93"/>
    </location>
    <ligand>
        <name>substrate</name>
    </ligand>
</feature>
<evidence type="ECO:0000256" key="8">
    <source>
        <dbReference type="ARBA" id="ARBA00022679"/>
    </source>
</evidence>
<evidence type="ECO:0000256" key="14">
    <source>
        <dbReference type="ARBA" id="ARBA00038036"/>
    </source>
</evidence>
<evidence type="ECO:0000256" key="2">
    <source>
        <dbReference type="ARBA" id="ARBA00001958"/>
    </source>
</evidence>
<dbReference type="SUPFAM" id="SSF53067">
    <property type="entry name" value="Actin-like ATPase domain"/>
    <property type="match status" value="2"/>
</dbReference>
<reference evidence="17 18" key="1">
    <citation type="submission" date="2018-02" db="EMBL/GenBank/DDBJ databases">
        <title>Genomic Encyclopedia of Archaeal and Bacterial Type Strains, Phase II (KMG-II): from individual species to whole genera.</title>
        <authorList>
            <person name="Goeker M."/>
        </authorList>
    </citation>
    <scope>NUCLEOTIDE SEQUENCE [LARGE SCALE GENOMIC DNA]</scope>
    <source>
        <strain evidence="17 18">DSM 29526</strain>
    </source>
</reference>
<evidence type="ECO:0000256" key="11">
    <source>
        <dbReference type="ARBA" id="ARBA00022840"/>
    </source>
</evidence>
<comment type="pathway">
    <text evidence="4 16">Cofactor biosynthesis; coenzyme A biosynthesis; CoA from (R)-pantothenate: step 1/5.</text>
</comment>
<dbReference type="HAMAP" id="MF_01274">
    <property type="entry name" value="Pantothen_kinase_3"/>
    <property type="match status" value="1"/>
</dbReference>
<keyword evidence="7 16" id="KW-0963">Cytoplasm</keyword>
<evidence type="ECO:0000256" key="13">
    <source>
        <dbReference type="ARBA" id="ARBA00022993"/>
    </source>
</evidence>
<evidence type="ECO:0000256" key="5">
    <source>
        <dbReference type="ARBA" id="ARBA00011738"/>
    </source>
</evidence>
<accession>A0A2S6I179</accession>
<keyword evidence="11 16" id="KW-0067">ATP-binding</keyword>
<feature type="active site" description="Proton acceptor" evidence="16">
    <location>
        <position position="102"/>
    </location>
</feature>
<keyword evidence="8 16" id="KW-0808">Transferase</keyword>
<organism evidence="17 18">
    <name type="scientific">Neolewinella xylanilytica</name>
    <dbReference type="NCBI Taxonomy" id="1514080"/>
    <lineage>
        <taxon>Bacteria</taxon>
        <taxon>Pseudomonadati</taxon>
        <taxon>Bacteroidota</taxon>
        <taxon>Saprospiria</taxon>
        <taxon>Saprospirales</taxon>
        <taxon>Lewinellaceae</taxon>
        <taxon>Neolewinella</taxon>
    </lineage>
</organism>
<evidence type="ECO:0000256" key="3">
    <source>
        <dbReference type="ARBA" id="ARBA00004496"/>
    </source>
</evidence>
<feature type="binding site" evidence="16">
    <location>
        <position position="125"/>
    </location>
    <ligand>
        <name>ATP</name>
        <dbReference type="ChEBI" id="CHEBI:30616"/>
    </ligand>
</feature>
<dbReference type="GO" id="GO:0046872">
    <property type="term" value="F:metal ion binding"/>
    <property type="evidence" value="ECO:0007669"/>
    <property type="project" value="UniProtKB-KW"/>
</dbReference>
<evidence type="ECO:0000256" key="15">
    <source>
        <dbReference type="ARBA" id="ARBA00040883"/>
    </source>
</evidence>
<dbReference type="EMBL" id="PTJC01000007">
    <property type="protein sequence ID" value="PPK84712.1"/>
    <property type="molecule type" value="Genomic_DNA"/>
</dbReference>
<name>A0A2S6I179_9BACT</name>
<comment type="cofactor">
    <cofactor evidence="16">
        <name>NH4(+)</name>
        <dbReference type="ChEBI" id="CHEBI:28938"/>
    </cofactor>
    <cofactor evidence="16">
        <name>K(+)</name>
        <dbReference type="ChEBI" id="CHEBI:29103"/>
    </cofactor>
    <text evidence="16">A monovalent cation. Ammonium or potassium.</text>
</comment>
<comment type="function">
    <text evidence="16">Catalyzes the phosphorylation of pantothenate (Pan), the first step in CoA biosynthesis.</text>
</comment>
<proteinExistence type="inferred from homology"/>
<protein>
    <recommendedName>
        <fullName evidence="15 16">Type III pantothenate kinase</fullName>
        <ecNumber evidence="6 16">2.7.1.33</ecNumber>
    </recommendedName>
    <alternativeName>
        <fullName evidence="16">PanK-III</fullName>
    </alternativeName>
    <alternativeName>
        <fullName evidence="16">Pantothenic acid kinase</fullName>
    </alternativeName>
</protein>
<evidence type="ECO:0000256" key="16">
    <source>
        <dbReference type="HAMAP-Rule" id="MF_01274"/>
    </source>
</evidence>
<dbReference type="InterPro" id="IPR043129">
    <property type="entry name" value="ATPase_NBD"/>
</dbReference>
<keyword evidence="12 16" id="KW-0630">Potassium</keyword>
<comment type="subunit">
    <text evidence="5 16">Homodimer.</text>
</comment>
<dbReference type="UniPathway" id="UPA00241">
    <property type="reaction ID" value="UER00352"/>
</dbReference>
<dbReference type="PANTHER" id="PTHR34265:SF1">
    <property type="entry name" value="TYPE III PANTOTHENATE KINASE"/>
    <property type="match status" value="1"/>
</dbReference>
<evidence type="ECO:0000256" key="1">
    <source>
        <dbReference type="ARBA" id="ARBA00001206"/>
    </source>
</evidence>
<dbReference type="EC" id="2.7.1.33" evidence="6 16"/>
<dbReference type="NCBIfam" id="TIGR00671">
    <property type="entry name" value="baf"/>
    <property type="match status" value="1"/>
</dbReference>
<feature type="binding site" evidence="16">
    <location>
        <begin position="11"/>
        <end position="18"/>
    </location>
    <ligand>
        <name>ATP</name>
        <dbReference type="ChEBI" id="CHEBI:30616"/>
    </ligand>
</feature>
<dbReference type="GO" id="GO:0004594">
    <property type="term" value="F:pantothenate kinase activity"/>
    <property type="evidence" value="ECO:0007669"/>
    <property type="project" value="UniProtKB-UniRule"/>
</dbReference>
<dbReference type="GO" id="GO:0015937">
    <property type="term" value="P:coenzyme A biosynthetic process"/>
    <property type="evidence" value="ECO:0007669"/>
    <property type="project" value="UniProtKB-UniRule"/>
</dbReference>
<comment type="catalytic activity">
    <reaction evidence="1 16">
        <text>(R)-pantothenate + ATP = (R)-4'-phosphopantothenate + ADP + H(+)</text>
        <dbReference type="Rhea" id="RHEA:16373"/>
        <dbReference type="ChEBI" id="CHEBI:10986"/>
        <dbReference type="ChEBI" id="CHEBI:15378"/>
        <dbReference type="ChEBI" id="CHEBI:29032"/>
        <dbReference type="ChEBI" id="CHEBI:30616"/>
        <dbReference type="ChEBI" id="CHEBI:456216"/>
        <dbReference type="EC" id="2.7.1.33"/>
    </reaction>
</comment>
<evidence type="ECO:0000256" key="9">
    <source>
        <dbReference type="ARBA" id="ARBA00022741"/>
    </source>
</evidence>
<dbReference type="Pfam" id="PF03309">
    <property type="entry name" value="Pan_kinase"/>
    <property type="match status" value="1"/>
</dbReference>
<gene>
    <name evidence="16" type="primary">coaX</name>
    <name evidence="17" type="ORF">CLV84_3874</name>
</gene>
<keyword evidence="16" id="KW-0479">Metal-binding</keyword>
<evidence type="ECO:0000313" key="18">
    <source>
        <dbReference type="Proteomes" id="UP000237662"/>
    </source>
</evidence>
<comment type="cofactor">
    <cofactor evidence="2">
        <name>K(+)</name>
        <dbReference type="ChEBI" id="CHEBI:29103"/>
    </cofactor>
</comment>
<comment type="similarity">
    <text evidence="14 16">Belongs to the type III pantothenate kinase family.</text>
</comment>
<evidence type="ECO:0000256" key="10">
    <source>
        <dbReference type="ARBA" id="ARBA00022777"/>
    </source>
</evidence>
<evidence type="ECO:0000256" key="12">
    <source>
        <dbReference type="ARBA" id="ARBA00022958"/>
    </source>
</evidence>
<dbReference type="GO" id="GO:0005524">
    <property type="term" value="F:ATP binding"/>
    <property type="evidence" value="ECO:0007669"/>
    <property type="project" value="UniProtKB-UniRule"/>
</dbReference>
<feature type="binding site" evidence="16">
    <location>
        <position position="122"/>
    </location>
    <ligand>
        <name>K(+)</name>
        <dbReference type="ChEBI" id="CHEBI:29103"/>
    </ligand>
</feature>